<keyword evidence="4" id="KW-0862">Zinc</keyword>
<gene>
    <name evidence="8" type="ORF">E1301_Tti000029</name>
</gene>
<dbReference type="OrthoDB" id="3863715at2759"/>
<dbReference type="GO" id="GO:0005730">
    <property type="term" value="C:nucleolus"/>
    <property type="evidence" value="ECO:0007669"/>
    <property type="project" value="TreeGrafter"/>
</dbReference>
<reference evidence="8 9" key="1">
    <citation type="journal article" date="2019" name="Mol. Ecol. Resour.">
        <title>Chromosome-level genome assembly of Triplophysa tibetana, a fish adapted to the harsh high-altitude environment of the Tibetan Plateau.</title>
        <authorList>
            <person name="Yang X."/>
            <person name="Liu H."/>
            <person name="Ma Z."/>
            <person name="Zou Y."/>
            <person name="Zou M."/>
            <person name="Mao Y."/>
            <person name="Li X."/>
            <person name="Wang H."/>
            <person name="Chen T."/>
            <person name="Wang W."/>
            <person name="Yang R."/>
        </authorList>
    </citation>
    <scope>NUCLEOTIDE SEQUENCE [LARGE SCALE GENOMIC DNA]</scope>
    <source>
        <strain evidence="8">TTIB1903HZAU</strain>
        <tissue evidence="8">Muscle</tissue>
    </source>
</reference>
<feature type="domain" description="CCHC-type" evidence="7">
    <location>
        <begin position="131"/>
        <end position="146"/>
    </location>
</feature>
<dbReference type="GO" id="GO:0003676">
    <property type="term" value="F:nucleic acid binding"/>
    <property type="evidence" value="ECO:0007669"/>
    <property type="project" value="InterPro"/>
</dbReference>
<dbReference type="PANTHER" id="PTHR46242:SF1">
    <property type="entry name" value="ZINC FINGER CCHC DOMAIN-CONTAINING PROTEIN 9"/>
    <property type="match status" value="1"/>
</dbReference>
<accession>A0A5A9N563</accession>
<dbReference type="Pfam" id="PF00098">
    <property type="entry name" value="zf-CCHC"/>
    <property type="match status" value="3"/>
</dbReference>
<feature type="compositionally biased region" description="Polar residues" evidence="6">
    <location>
        <begin position="26"/>
        <end position="42"/>
    </location>
</feature>
<dbReference type="InterPro" id="IPR036875">
    <property type="entry name" value="Znf_CCHC_sf"/>
</dbReference>
<evidence type="ECO:0000256" key="6">
    <source>
        <dbReference type="SAM" id="MobiDB-lite"/>
    </source>
</evidence>
<feature type="domain" description="CCHC-type" evidence="7">
    <location>
        <begin position="186"/>
        <end position="202"/>
    </location>
</feature>
<evidence type="ECO:0000259" key="7">
    <source>
        <dbReference type="PROSITE" id="PS50158"/>
    </source>
</evidence>
<dbReference type="EMBL" id="SOYY01000023">
    <property type="protein sequence ID" value="KAA0704328.1"/>
    <property type="molecule type" value="Genomic_DNA"/>
</dbReference>
<evidence type="ECO:0000256" key="2">
    <source>
        <dbReference type="ARBA" id="ARBA00022737"/>
    </source>
</evidence>
<dbReference type="SUPFAM" id="SSF57756">
    <property type="entry name" value="Retrovirus zinc finger-like domains"/>
    <property type="match status" value="2"/>
</dbReference>
<dbReference type="FunFam" id="4.10.60.10:FF:000091">
    <property type="entry name" value="Zinc finger CCHC-type-containing 9"/>
    <property type="match status" value="1"/>
</dbReference>
<dbReference type="SMART" id="SM00343">
    <property type="entry name" value="ZnF_C2HC"/>
    <property type="match status" value="4"/>
</dbReference>
<dbReference type="AlphaFoldDB" id="A0A5A9N563"/>
<dbReference type="GO" id="GO:0008270">
    <property type="term" value="F:zinc ion binding"/>
    <property type="evidence" value="ECO:0007669"/>
    <property type="project" value="UniProtKB-KW"/>
</dbReference>
<feature type="region of interest" description="Disordered" evidence="6">
    <location>
        <begin position="1"/>
        <end position="72"/>
    </location>
</feature>
<dbReference type="Gene3D" id="4.10.60.10">
    <property type="entry name" value="Zinc finger, CCHC-type"/>
    <property type="match status" value="2"/>
</dbReference>
<evidence type="ECO:0000256" key="4">
    <source>
        <dbReference type="ARBA" id="ARBA00022833"/>
    </source>
</evidence>
<evidence type="ECO:0000313" key="8">
    <source>
        <dbReference type="EMBL" id="KAA0704328.1"/>
    </source>
</evidence>
<name>A0A5A9N563_9TELE</name>
<evidence type="ECO:0000313" key="9">
    <source>
        <dbReference type="Proteomes" id="UP000324632"/>
    </source>
</evidence>
<sequence>MTRWARANNIHKHKPADATPWKQLKASGNTERPGSSAGGQTNTHDRASKAPLHIQKGQGIKKPNKNKQEHETEDVNGFLEYLKQTGQTLHRGPPGKHDDLREEVSIALKKDDRRENRRIKRQSTKTSNMICFNCRKPGHGLADCPEADNDEEMGRGICYRCGSTEHELHKCRAKVDPAMGEYPYAKCFICGQTGHLSKSCPDNPKGMYAAGGCCRVCGSVEHFQKDCPEHQMSTKSITLRRISNRISADHEEIHVRKKKVQPKKDKVVVF</sequence>
<keyword evidence="3 5" id="KW-0863">Zinc-finger</keyword>
<dbReference type="Proteomes" id="UP000324632">
    <property type="component" value="Chromosome 23"/>
</dbReference>
<dbReference type="PANTHER" id="PTHR46242">
    <property type="entry name" value="ZINC FINGER CCHC DOMAIN-CONTAINING PROTEIN 9 ZCCHC9"/>
    <property type="match status" value="1"/>
</dbReference>
<comment type="caution">
    <text evidence="8">The sequence shown here is derived from an EMBL/GenBank/DDBJ whole genome shotgun (WGS) entry which is preliminary data.</text>
</comment>
<proteinExistence type="predicted"/>
<evidence type="ECO:0000256" key="3">
    <source>
        <dbReference type="ARBA" id="ARBA00022771"/>
    </source>
</evidence>
<dbReference type="InterPro" id="IPR042246">
    <property type="entry name" value="ZCCHC9"/>
</dbReference>
<organism evidence="8 9">
    <name type="scientific">Triplophysa tibetana</name>
    <dbReference type="NCBI Taxonomy" id="1572043"/>
    <lineage>
        <taxon>Eukaryota</taxon>
        <taxon>Metazoa</taxon>
        <taxon>Chordata</taxon>
        <taxon>Craniata</taxon>
        <taxon>Vertebrata</taxon>
        <taxon>Euteleostomi</taxon>
        <taxon>Actinopterygii</taxon>
        <taxon>Neopterygii</taxon>
        <taxon>Teleostei</taxon>
        <taxon>Ostariophysi</taxon>
        <taxon>Cypriniformes</taxon>
        <taxon>Nemacheilidae</taxon>
        <taxon>Triplophysa</taxon>
    </lineage>
</organism>
<keyword evidence="9" id="KW-1185">Reference proteome</keyword>
<keyword evidence="1" id="KW-0479">Metal-binding</keyword>
<evidence type="ECO:0000256" key="1">
    <source>
        <dbReference type="ARBA" id="ARBA00022723"/>
    </source>
</evidence>
<evidence type="ECO:0000256" key="5">
    <source>
        <dbReference type="PROSITE-ProRule" id="PRU00047"/>
    </source>
</evidence>
<protein>
    <submittedName>
        <fullName evidence="8">Zinc finger CCHC domain-containing protein 9</fullName>
    </submittedName>
</protein>
<dbReference type="PROSITE" id="PS50158">
    <property type="entry name" value="ZF_CCHC"/>
    <property type="match status" value="2"/>
</dbReference>
<dbReference type="InterPro" id="IPR001878">
    <property type="entry name" value="Znf_CCHC"/>
</dbReference>
<keyword evidence="2" id="KW-0677">Repeat</keyword>